<dbReference type="InterPro" id="IPR018234">
    <property type="entry name" value="GTP_CycHdrlase_I_CS"/>
</dbReference>
<dbReference type="InterPro" id="IPR043133">
    <property type="entry name" value="GTP-CH-I_C/QueF"/>
</dbReference>
<dbReference type="Gene3D" id="1.10.286.10">
    <property type="match status" value="1"/>
</dbReference>
<dbReference type="PROSITE" id="PS00859">
    <property type="entry name" value="GTP_CYCLOHYDROL_1_1"/>
    <property type="match status" value="1"/>
</dbReference>
<reference evidence="11" key="1">
    <citation type="journal article" date="2019" name="Int. J. Syst. Evol. Microbiol.">
        <title>The Global Catalogue of Microorganisms (GCM) 10K type strain sequencing project: providing services to taxonomists for standard genome sequencing and annotation.</title>
        <authorList>
            <consortium name="The Broad Institute Genomics Platform"/>
            <consortium name="The Broad Institute Genome Sequencing Center for Infectious Disease"/>
            <person name="Wu L."/>
            <person name="Ma J."/>
        </authorList>
    </citation>
    <scope>NUCLEOTIDE SEQUENCE [LARGE SCALE GENOMIC DNA]</scope>
    <source>
        <strain evidence="11">CCUG 53816</strain>
    </source>
</reference>
<dbReference type="Proteomes" id="UP001595783">
    <property type="component" value="Unassembled WGS sequence"/>
</dbReference>
<dbReference type="SUPFAM" id="SSF55620">
    <property type="entry name" value="Tetrahydrobiopterin biosynthesis enzymes-like"/>
    <property type="match status" value="1"/>
</dbReference>
<evidence type="ECO:0000313" key="11">
    <source>
        <dbReference type="Proteomes" id="UP001595783"/>
    </source>
</evidence>
<gene>
    <name evidence="8 10" type="primary">folE</name>
    <name evidence="10" type="ORF">ACFOPX_07630</name>
</gene>
<dbReference type="RefSeq" id="WP_104752940.1">
    <property type="nucleotide sequence ID" value="NZ_FZMF01000067.1"/>
</dbReference>
<dbReference type="NCBIfam" id="NF006825">
    <property type="entry name" value="PRK09347.1-2"/>
    <property type="match status" value="1"/>
</dbReference>
<dbReference type="EMBL" id="JBHRZO010000049">
    <property type="protein sequence ID" value="MFC3848380.1"/>
    <property type="molecule type" value="Genomic_DNA"/>
</dbReference>
<organism evidence="10 11">
    <name type="scientific">Helicobacter baculiformis</name>
    <dbReference type="NCBI Taxonomy" id="427351"/>
    <lineage>
        <taxon>Bacteria</taxon>
        <taxon>Pseudomonadati</taxon>
        <taxon>Campylobacterota</taxon>
        <taxon>Epsilonproteobacteria</taxon>
        <taxon>Campylobacterales</taxon>
        <taxon>Helicobacteraceae</taxon>
        <taxon>Helicobacter</taxon>
    </lineage>
</organism>
<dbReference type="HAMAP" id="MF_00223">
    <property type="entry name" value="FolE"/>
    <property type="match status" value="1"/>
</dbReference>
<dbReference type="GO" id="GO:0003934">
    <property type="term" value="F:GTP cyclohydrolase I activity"/>
    <property type="evidence" value="ECO:0007669"/>
    <property type="project" value="UniProtKB-EC"/>
</dbReference>
<dbReference type="InterPro" id="IPR001474">
    <property type="entry name" value="GTP_CycHdrlase_I"/>
</dbReference>
<evidence type="ECO:0000259" key="9">
    <source>
        <dbReference type="Pfam" id="PF01227"/>
    </source>
</evidence>
<evidence type="ECO:0000256" key="3">
    <source>
        <dbReference type="ARBA" id="ARBA00008085"/>
    </source>
</evidence>
<dbReference type="Pfam" id="PF01227">
    <property type="entry name" value="GTP_cyclohydroI"/>
    <property type="match status" value="1"/>
</dbReference>
<evidence type="ECO:0000256" key="6">
    <source>
        <dbReference type="ARBA" id="ARBA00022741"/>
    </source>
</evidence>
<feature type="binding site" evidence="8">
    <location>
        <position position="71"/>
    </location>
    <ligand>
        <name>Zn(2+)</name>
        <dbReference type="ChEBI" id="CHEBI:29105"/>
    </ligand>
</feature>
<dbReference type="NCBIfam" id="NF006826">
    <property type="entry name" value="PRK09347.1-3"/>
    <property type="match status" value="1"/>
</dbReference>
<keyword evidence="6 8" id="KW-0547">Nucleotide-binding</keyword>
<proteinExistence type="inferred from homology"/>
<dbReference type="Gene3D" id="3.30.1130.10">
    <property type="match status" value="1"/>
</dbReference>
<accession>A0ABV7ZJK2</accession>
<evidence type="ECO:0000313" key="10">
    <source>
        <dbReference type="EMBL" id="MFC3848380.1"/>
    </source>
</evidence>
<dbReference type="PROSITE" id="PS00860">
    <property type="entry name" value="GTP_CYCLOHYDROL_1_2"/>
    <property type="match status" value="1"/>
</dbReference>
<dbReference type="EC" id="3.5.4.16" evidence="8"/>
<keyword evidence="7 8" id="KW-0378">Hydrolase</keyword>
<dbReference type="InterPro" id="IPR020602">
    <property type="entry name" value="GTP_CycHdrlase_I_dom"/>
</dbReference>
<comment type="pathway">
    <text evidence="2 8">Cofactor biosynthesis; 7,8-dihydroneopterin triphosphate biosynthesis; 7,8-dihydroneopterin triphosphate from GTP: step 1/1.</text>
</comment>
<evidence type="ECO:0000256" key="5">
    <source>
        <dbReference type="ARBA" id="ARBA00022723"/>
    </source>
</evidence>
<dbReference type="PANTHER" id="PTHR11109">
    <property type="entry name" value="GTP CYCLOHYDROLASE I"/>
    <property type="match status" value="1"/>
</dbReference>
<protein>
    <recommendedName>
        <fullName evidence="8">GTP cyclohydrolase 1</fullName>
        <ecNumber evidence="8">3.5.4.16</ecNumber>
    </recommendedName>
    <alternativeName>
        <fullName evidence="8">GTP cyclohydrolase I</fullName>
        <shortName evidence="8">GTP-CH-I</shortName>
    </alternativeName>
</protein>
<feature type="binding site" evidence="8">
    <location>
        <position position="142"/>
    </location>
    <ligand>
        <name>Zn(2+)</name>
        <dbReference type="ChEBI" id="CHEBI:29105"/>
    </ligand>
</feature>
<evidence type="ECO:0000256" key="1">
    <source>
        <dbReference type="ARBA" id="ARBA00001052"/>
    </source>
</evidence>
<keyword evidence="11" id="KW-1185">Reference proteome</keyword>
<evidence type="ECO:0000256" key="4">
    <source>
        <dbReference type="ARBA" id="ARBA00022563"/>
    </source>
</evidence>
<feature type="domain" description="GTP cyclohydrolase I" evidence="9">
    <location>
        <begin position="3"/>
        <end position="178"/>
    </location>
</feature>
<evidence type="ECO:0000256" key="2">
    <source>
        <dbReference type="ARBA" id="ARBA00005080"/>
    </source>
</evidence>
<comment type="caution">
    <text evidence="10">The sequence shown here is derived from an EMBL/GenBank/DDBJ whole genome shotgun (WGS) entry which is preliminary data.</text>
</comment>
<evidence type="ECO:0000256" key="8">
    <source>
        <dbReference type="HAMAP-Rule" id="MF_00223"/>
    </source>
</evidence>
<comment type="similarity">
    <text evidence="3 8">Belongs to the GTP cyclohydrolase I family.</text>
</comment>
<dbReference type="InterPro" id="IPR043134">
    <property type="entry name" value="GTP-CH-I_N"/>
</dbReference>
<comment type="subunit">
    <text evidence="8">Homopolymer.</text>
</comment>
<keyword evidence="8" id="KW-0342">GTP-binding</keyword>
<name>A0ABV7ZJK2_9HELI</name>
<sequence>MQELWAQLCACIGEDPQREGLKDTPKRLKELWNHLMQGYHLNPEHILQSAFSIEACDGIVMLKDIEFYSMCEHHLLPFFGHVSVGYIPRDKVVGLDAIAKLVEAFSRRLQIQERLSEEIASTFERILQPKGVGVFCVAKHLCMAMRGVQKQEALVKTSALKGLFKSDARTRAEFMQLLQS</sequence>
<evidence type="ECO:0000256" key="7">
    <source>
        <dbReference type="ARBA" id="ARBA00022801"/>
    </source>
</evidence>
<keyword evidence="5 8" id="KW-0479">Metal-binding</keyword>
<keyword evidence="8" id="KW-0862">Zinc</keyword>
<keyword evidence="4 8" id="KW-0554">One-carbon metabolism</keyword>
<dbReference type="NCBIfam" id="TIGR00063">
    <property type="entry name" value="folE"/>
    <property type="match status" value="1"/>
</dbReference>
<feature type="binding site" evidence="8">
    <location>
        <position position="74"/>
    </location>
    <ligand>
        <name>Zn(2+)</name>
        <dbReference type="ChEBI" id="CHEBI:29105"/>
    </ligand>
</feature>
<comment type="catalytic activity">
    <reaction evidence="1 8">
        <text>GTP + H2O = 7,8-dihydroneopterin 3'-triphosphate + formate + H(+)</text>
        <dbReference type="Rhea" id="RHEA:17473"/>
        <dbReference type="ChEBI" id="CHEBI:15377"/>
        <dbReference type="ChEBI" id="CHEBI:15378"/>
        <dbReference type="ChEBI" id="CHEBI:15740"/>
        <dbReference type="ChEBI" id="CHEBI:37565"/>
        <dbReference type="ChEBI" id="CHEBI:58462"/>
        <dbReference type="EC" id="3.5.4.16"/>
    </reaction>
</comment>
<dbReference type="PANTHER" id="PTHR11109:SF7">
    <property type="entry name" value="GTP CYCLOHYDROLASE 1"/>
    <property type="match status" value="1"/>
</dbReference>